<keyword evidence="2" id="KW-0680">Restriction system</keyword>
<dbReference type="InterPro" id="IPR044946">
    <property type="entry name" value="Restrct_endonuc_typeI_TRD_sf"/>
</dbReference>
<evidence type="ECO:0000256" key="3">
    <source>
        <dbReference type="ARBA" id="ARBA00023125"/>
    </source>
</evidence>
<evidence type="ECO:0000256" key="1">
    <source>
        <dbReference type="ARBA" id="ARBA00010923"/>
    </source>
</evidence>
<keyword evidence="6" id="KW-0378">Hydrolase</keyword>
<evidence type="ECO:0000259" key="5">
    <source>
        <dbReference type="Pfam" id="PF01420"/>
    </source>
</evidence>
<dbReference type="Gene3D" id="3.90.220.20">
    <property type="entry name" value="DNA methylase specificity domains"/>
    <property type="match status" value="2"/>
</dbReference>
<dbReference type="EC" id="3.1.21.-" evidence="6"/>
<keyword evidence="6" id="KW-0540">Nuclease</keyword>
<dbReference type="PANTHER" id="PTHR43140:SF1">
    <property type="entry name" value="TYPE I RESTRICTION ENZYME ECOKI SPECIFICITY SUBUNIT"/>
    <property type="match status" value="1"/>
</dbReference>
<accession>A0ABV4U7T4</accession>
<gene>
    <name evidence="6" type="ORF">ACERK3_13740</name>
</gene>
<dbReference type="CDD" id="cd17256">
    <property type="entry name" value="RMtype1_S_EcoJA65PI-TRD1-CR1_like"/>
    <property type="match status" value="1"/>
</dbReference>
<evidence type="ECO:0000313" key="7">
    <source>
        <dbReference type="Proteomes" id="UP001575105"/>
    </source>
</evidence>
<name>A0ABV4U7T4_9BACT</name>
<keyword evidence="7" id="KW-1185">Reference proteome</keyword>
<sequence>MIGWPNSKLKNLTTKVGSGATPKGGKDAYHAKGTPLIRSLNVHMAGFRSDGLVFLNEEQAEGLRNVAVEDGDVLLNITGASIGRVAQAPPAMAGARVNQHVCIVRTTPDLVPAFLRWYLASPSQQARIMREQSGATRQGLPKGKILDFDVPVPSVDEQRCIVAKIEELFSDLDAGVAALERVRANLKRYRAAVLKAAIEGKLTEQWRAEHPDVEPASELLHRILTERRRQWEQDQLAKYEAKGKKPPKGWKDKYKVPAEPDTANLPSLPAGWCWSTIDQLISYLRNGLSKKPATTPPGHAILRINAVRPMEVRLDEVRFYDRPNDEVEGYFICNGDLLFTRYNGSVELLGVAGLVRGCKRPTLHPDKLIRVQTVLPAPLPEYVEIASNVGIARTHMASRARTTAGQTGISGIDVREMPIPLCPSSEQTEIILRIQEQLRQETRALNQVDVNIRRAARLRQAILKRAFEGRLVPQRTENRGVSSTPPARRRGGRPTMSISSRGVSS</sequence>
<dbReference type="PANTHER" id="PTHR43140">
    <property type="entry name" value="TYPE-1 RESTRICTION ENZYME ECOKI SPECIFICITY PROTEIN"/>
    <property type="match status" value="1"/>
</dbReference>
<dbReference type="GO" id="GO:0004519">
    <property type="term" value="F:endonuclease activity"/>
    <property type="evidence" value="ECO:0007669"/>
    <property type="project" value="UniProtKB-KW"/>
</dbReference>
<dbReference type="Pfam" id="PF01420">
    <property type="entry name" value="Methylase_S"/>
    <property type="match status" value="1"/>
</dbReference>
<feature type="compositionally biased region" description="Polar residues" evidence="4">
    <location>
        <begin position="496"/>
        <end position="505"/>
    </location>
</feature>
<dbReference type="InterPro" id="IPR051212">
    <property type="entry name" value="Type-I_RE_S_subunit"/>
</dbReference>
<evidence type="ECO:0000256" key="2">
    <source>
        <dbReference type="ARBA" id="ARBA00022747"/>
    </source>
</evidence>
<feature type="domain" description="Type I restriction modification DNA specificity" evidence="5">
    <location>
        <begin position="3"/>
        <end position="172"/>
    </location>
</feature>
<dbReference type="CDD" id="cd17261">
    <property type="entry name" value="RMtype1_S_EcoKI-TRD2-CR2_like"/>
    <property type="match status" value="1"/>
</dbReference>
<dbReference type="EMBL" id="JBGUBD010000008">
    <property type="protein sequence ID" value="MFA9479347.1"/>
    <property type="molecule type" value="Genomic_DNA"/>
</dbReference>
<feature type="region of interest" description="Disordered" evidence="4">
    <location>
        <begin position="474"/>
        <end position="505"/>
    </location>
</feature>
<comment type="caution">
    <text evidence="6">The sequence shown here is derived from an EMBL/GenBank/DDBJ whole genome shotgun (WGS) entry which is preliminary data.</text>
</comment>
<dbReference type="Proteomes" id="UP001575105">
    <property type="component" value="Unassembled WGS sequence"/>
</dbReference>
<evidence type="ECO:0000313" key="6">
    <source>
        <dbReference type="EMBL" id="MFA9479347.1"/>
    </source>
</evidence>
<keyword evidence="6" id="KW-0255">Endonuclease</keyword>
<dbReference type="SUPFAM" id="SSF116734">
    <property type="entry name" value="DNA methylase specificity domain"/>
    <property type="match status" value="2"/>
</dbReference>
<dbReference type="InterPro" id="IPR000055">
    <property type="entry name" value="Restrct_endonuc_typeI_TRD"/>
</dbReference>
<keyword evidence="3" id="KW-0238">DNA-binding</keyword>
<proteinExistence type="inferred from homology"/>
<protein>
    <submittedName>
        <fullName evidence="6">Restriction endonuclease subunit S</fullName>
        <ecNumber evidence="6">3.1.21.-</ecNumber>
    </submittedName>
</protein>
<dbReference type="RefSeq" id="WP_425346268.1">
    <property type="nucleotide sequence ID" value="NZ_JBGUBD010000008.1"/>
</dbReference>
<organism evidence="6 7">
    <name type="scientific">Natronomicrosphaera hydrolytica</name>
    <dbReference type="NCBI Taxonomy" id="3242702"/>
    <lineage>
        <taxon>Bacteria</taxon>
        <taxon>Pseudomonadati</taxon>
        <taxon>Planctomycetota</taxon>
        <taxon>Phycisphaerae</taxon>
        <taxon>Phycisphaerales</taxon>
        <taxon>Phycisphaeraceae</taxon>
        <taxon>Natronomicrosphaera</taxon>
    </lineage>
</organism>
<dbReference type="GO" id="GO:0016787">
    <property type="term" value="F:hydrolase activity"/>
    <property type="evidence" value="ECO:0007669"/>
    <property type="project" value="UniProtKB-KW"/>
</dbReference>
<evidence type="ECO:0000256" key="4">
    <source>
        <dbReference type="SAM" id="MobiDB-lite"/>
    </source>
</evidence>
<reference evidence="6 7" key="1">
    <citation type="submission" date="2024-08" db="EMBL/GenBank/DDBJ databases">
        <title>Whole-genome sequencing of halo(alkali)philic microorganisms from hypersaline lakes.</title>
        <authorList>
            <person name="Sorokin D.Y."/>
            <person name="Merkel A.Y."/>
            <person name="Messina E."/>
            <person name="Yakimov M."/>
        </authorList>
    </citation>
    <scope>NUCLEOTIDE SEQUENCE [LARGE SCALE GENOMIC DNA]</scope>
    <source>
        <strain evidence="6 7">AB-hyl4</strain>
    </source>
</reference>
<comment type="similarity">
    <text evidence="1">Belongs to the type-I restriction system S methylase family.</text>
</comment>